<dbReference type="Pfam" id="PF17643">
    <property type="entry name" value="TssR"/>
    <property type="match status" value="1"/>
</dbReference>
<evidence type="ECO:0000256" key="1">
    <source>
        <dbReference type="SAM" id="SignalP"/>
    </source>
</evidence>
<sequence length="782" mass="86270">MGKIICLLGVLLALLPSSTSWAQVPLLAFLKAQPSQRAPKAKAPWVVYSDRDNNSTYRQASLATRFQKVQFRDAFYVLAERNGFLKLVRYDPALKVGTLYARRLLKSRKAAQYVGWAPQNHFLLASQAPADSLGTTPALYCPALASTKVLSDVTHYLSHDSLRLFAGPNLASPLATRLKLYDLAYVYKLSDSGTEALVGKADWFAADSAATALLGWAPVAALQRLGQGWFVEADSVAASRAARPLSASPATASLNKPDSLDFASAFPTVPWSGAGRCPVLNYRAYPNQLALWHLGLLTPLLASDSYVLNANGQRITQQQMMNWQTRSRAYNLLYVVEDSRAMRPFWGELVATAQATISRLQAQNQDAPIRLGAVFYHRVPAATPGGARVNHITTQPLTHDLGRAVDRFSRLKPDDAAAPAGVSQPMRAGLEQALTILSDHPGENNVVLLVGINGDASSVVQAKAIRTGMQRSEARLLSFQVSAPADTLANSFVLQSQQLVFQSALEEAKAKQDRLVNPTQVVPRPVYDLQLGAQNVYRLAFPKQSMVPGWVLFPTKSKTLPISLLQSITDSLLVQMRFDTRQTQVALERTFAAMLPLRSRFSPPVSRAFMTRREAPMPTLTPAAFELRAYPFFDQVRTGSSGSSTGFRQLRLVTPDTYDVLGQWLTLLAADALKPTQAAARRQLLSRFRQLSKHTGSALPDTARLSSPISQLLGLPVRHPLLNQLRMADLNQPSRLPQETFLQLLALLRAQRDRYQRVPTTPNCRLTSNGNTYYWLREDLFR</sequence>
<evidence type="ECO:0000259" key="3">
    <source>
        <dbReference type="Pfam" id="PF20780"/>
    </source>
</evidence>
<dbReference type="Pfam" id="PF20780">
    <property type="entry name" value="TssR_M"/>
    <property type="match status" value="1"/>
</dbReference>
<feature type="domain" description="Type VI secretion system TssR-like VWA" evidence="5">
    <location>
        <begin position="302"/>
        <end position="591"/>
    </location>
</feature>
<dbReference type="AlphaFoldDB" id="A0A243WGD2"/>
<feature type="domain" description="Type VI secretion system TssR-like C-terminal" evidence="4">
    <location>
        <begin position="703"/>
        <end position="781"/>
    </location>
</feature>
<feature type="domain" description="Type VI secretion system TssR-like N-terminal barrel" evidence="2">
    <location>
        <begin position="36"/>
        <end position="124"/>
    </location>
</feature>
<dbReference type="InterPro" id="IPR049360">
    <property type="entry name" value="T6SS_TssR-like_VWA"/>
</dbReference>
<evidence type="ECO:0000259" key="2">
    <source>
        <dbReference type="Pfam" id="PF17643"/>
    </source>
</evidence>
<feature type="signal peptide" evidence="1">
    <location>
        <begin position="1"/>
        <end position="22"/>
    </location>
</feature>
<dbReference type="OrthoDB" id="908406at2"/>
<evidence type="ECO:0000259" key="5">
    <source>
        <dbReference type="Pfam" id="PF20782"/>
    </source>
</evidence>
<proteinExistence type="predicted"/>
<name>A0A243WGD2_9BACT</name>
<dbReference type="InterPro" id="IPR040530">
    <property type="entry name" value="T6SS_TssR-like_N"/>
</dbReference>
<evidence type="ECO:0000313" key="6">
    <source>
        <dbReference type="EMBL" id="OUJ74804.1"/>
    </source>
</evidence>
<dbReference type="RefSeq" id="WP_086593614.1">
    <property type="nucleotide sequence ID" value="NZ_MTSE01000003.1"/>
</dbReference>
<dbReference type="InterPro" id="IPR049359">
    <property type="entry name" value="T6SS_TssR-like_dom_2"/>
</dbReference>
<evidence type="ECO:0000259" key="4">
    <source>
        <dbReference type="Pfam" id="PF20781"/>
    </source>
</evidence>
<keyword evidence="7" id="KW-1185">Reference proteome</keyword>
<dbReference type="EMBL" id="MTSE01000003">
    <property type="protein sequence ID" value="OUJ74804.1"/>
    <property type="molecule type" value="Genomic_DNA"/>
</dbReference>
<dbReference type="Proteomes" id="UP000194873">
    <property type="component" value="Unassembled WGS sequence"/>
</dbReference>
<protein>
    <recommendedName>
        <fullName evidence="8">VWFA domain-containing protein</fullName>
    </recommendedName>
</protein>
<organism evidence="6 7">
    <name type="scientific">Hymenobacter crusticola</name>
    <dbReference type="NCBI Taxonomy" id="1770526"/>
    <lineage>
        <taxon>Bacteria</taxon>
        <taxon>Pseudomonadati</taxon>
        <taxon>Bacteroidota</taxon>
        <taxon>Cytophagia</taxon>
        <taxon>Cytophagales</taxon>
        <taxon>Hymenobacteraceae</taxon>
        <taxon>Hymenobacter</taxon>
    </lineage>
</organism>
<dbReference type="Pfam" id="PF20782">
    <property type="entry name" value="TssR_VWA"/>
    <property type="match status" value="1"/>
</dbReference>
<feature type="chain" id="PRO_5012105525" description="VWFA domain-containing protein" evidence="1">
    <location>
        <begin position="23"/>
        <end position="782"/>
    </location>
</feature>
<evidence type="ECO:0008006" key="8">
    <source>
        <dbReference type="Google" id="ProtNLM"/>
    </source>
</evidence>
<gene>
    <name evidence="6" type="ORF">BXP70_08595</name>
</gene>
<feature type="domain" description="Type VI secretion system TssR-like second" evidence="3">
    <location>
        <begin position="144"/>
        <end position="223"/>
    </location>
</feature>
<dbReference type="InterPro" id="IPR049358">
    <property type="entry name" value="T6SS_TssR-like_C"/>
</dbReference>
<comment type="caution">
    <text evidence="6">The sequence shown here is derived from an EMBL/GenBank/DDBJ whole genome shotgun (WGS) entry which is preliminary data.</text>
</comment>
<reference evidence="6 7" key="1">
    <citation type="submission" date="2017-01" db="EMBL/GenBank/DDBJ databases">
        <title>A new Hymenobacter.</title>
        <authorList>
            <person name="Liang Y."/>
            <person name="Feng F."/>
        </authorList>
    </citation>
    <scope>NUCLEOTIDE SEQUENCE [LARGE SCALE GENOMIC DNA]</scope>
    <source>
        <strain evidence="6">MIMBbqt21</strain>
    </source>
</reference>
<evidence type="ECO:0000313" key="7">
    <source>
        <dbReference type="Proteomes" id="UP000194873"/>
    </source>
</evidence>
<dbReference type="Pfam" id="PF20781">
    <property type="entry name" value="TssR_C"/>
    <property type="match status" value="1"/>
</dbReference>
<accession>A0A243WGD2</accession>
<keyword evidence="1" id="KW-0732">Signal</keyword>